<dbReference type="PANTHER" id="PTHR47779:SF1">
    <property type="entry name" value="SYNTHASE (CCG-9), PUTATIVE (AFU_ORTHOLOGUE AFUA_3G12100)-RELATED"/>
    <property type="match status" value="1"/>
</dbReference>
<sequence>MPHYLGQDDFHRQSDPGASSGNVADQGIYTARVRHHFHCVIGENQFERPQQSYRSCSEPSPTPSKLWLGLALKTSDHGIAEIGFVCHDGTYAVDFAVHELYSRATEHRRDDAGSAADGLTDHIITTIRDYEGIHVAKFVGAGISPCLAEKSPGLHARLWAELDILPIVLTHGEAGQKAIEPGSKPVELDEEADAMARKCIAFYGPNGVPSLRFGSFNDVQVDIAGRSTFGSLEIYVQTVDDRSARTVLSYAHSLRLANLQIAFFTATADRGGAAVMRHALLRFMHLAGVDGIWCVPRPRPEILRILQTNERILQGTTKFGQRFTCEQQQMVTSWVVHNAECLWVRDGAPLAPRSRGGAGLLVIDDPHMAVLVTIAKRLDPQRPVIYRSHFVVHPDRVADPPSTATHAWDWVWSHAKAADLFISHPPAKTLLPHTVPRERLGYMPPTIDWLDGFSKTMSDRDVRYYLQEFDHVCRREQMPTLVYPGRDYIVQIAPFERSEGIGNALAAYAAFRCHSRFCAGKTPEQTPQLVLCSLSSANDPDQAEVLDRALAVLRDEHPTLKDSVII</sequence>
<dbReference type="Pfam" id="PF21269">
    <property type="entry name" value="TreT_GT1"/>
    <property type="match status" value="1"/>
</dbReference>
<feature type="domain" description="Trehalose synthase N-terminal" evidence="5">
    <location>
        <begin position="265"/>
        <end position="426"/>
    </location>
</feature>
<dbReference type="InterPro" id="IPR052078">
    <property type="entry name" value="Trehalose_Metab_GTase"/>
</dbReference>
<comment type="caution">
    <text evidence="6">The sequence shown here is derived from an EMBL/GenBank/DDBJ whole genome shotgun (WGS) entry which is preliminary data.</text>
</comment>
<feature type="region of interest" description="Disordered" evidence="4">
    <location>
        <begin position="1"/>
        <end position="23"/>
    </location>
</feature>
<comment type="similarity">
    <text evidence="1">Belongs to the glycosyltransferase group 1 family. Glycosyltransferase 4 subfamily.</text>
</comment>
<dbReference type="GO" id="GO:0016757">
    <property type="term" value="F:glycosyltransferase activity"/>
    <property type="evidence" value="ECO:0007669"/>
    <property type="project" value="UniProtKB-KW"/>
</dbReference>
<dbReference type="Proteomes" id="UP001168146">
    <property type="component" value="Unassembled WGS sequence"/>
</dbReference>
<gene>
    <name evidence="6" type="ORF">LTR82_018219</name>
    <name evidence="7" type="ORF">LTR91_026500</name>
</gene>
<organism evidence="6 8">
    <name type="scientific">Friedmanniomyces endolithicus</name>
    <dbReference type="NCBI Taxonomy" id="329885"/>
    <lineage>
        <taxon>Eukaryota</taxon>
        <taxon>Fungi</taxon>
        <taxon>Dikarya</taxon>
        <taxon>Ascomycota</taxon>
        <taxon>Pezizomycotina</taxon>
        <taxon>Dothideomycetes</taxon>
        <taxon>Dothideomycetidae</taxon>
        <taxon>Mycosphaerellales</taxon>
        <taxon>Teratosphaeriaceae</taxon>
        <taxon>Friedmanniomyces</taxon>
    </lineage>
</organism>
<reference evidence="6" key="1">
    <citation type="submission" date="2021-12" db="EMBL/GenBank/DDBJ databases">
        <title>Black yeast isolated from Biological Soil Crust.</title>
        <authorList>
            <person name="Kurbessoian T."/>
        </authorList>
    </citation>
    <scope>NUCLEOTIDE SEQUENCE</scope>
    <source>
        <strain evidence="6">CCFEE 5208</strain>
    </source>
</reference>
<reference evidence="7" key="2">
    <citation type="submission" date="2023-06" db="EMBL/GenBank/DDBJ databases">
        <title>Black Yeasts Isolated from many extreme environments.</title>
        <authorList>
            <person name="Coleine C."/>
            <person name="Stajich J.E."/>
            <person name="Selbmann L."/>
        </authorList>
    </citation>
    <scope>NUCLEOTIDE SEQUENCE</scope>
    <source>
        <strain evidence="7">CCFEE 5200</strain>
    </source>
</reference>
<evidence type="ECO:0000313" key="7">
    <source>
        <dbReference type="EMBL" id="KAK0949390.1"/>
    </source>
</evidence>
<dbReference type="PANTHER" id="PTHR47779">
    <property type="entry name" value="SYNTHASE (CCG-9), PUTATIVE (AFU_ORTHOLOGUE AFUA_3G12100)-RELATED"/>
    <property type="match status" value="1"/>
</dbReference>
<evidence type="ECO:0000259" key="5">
    <source>
        <dbReference type="Pfam" id="PF21269"/>
    </source>
</evidence>
<feature type="compositionally biased region" description="Basic and acidic residues" evidence="4">
    <location>
        <begin position="1"/>
        <end position="14"/>
    </location>
</feature>
<dbReference type="EMBL" id="JAUJLE010001192">
    <property type="protein sequence ID" value="KAK0949390.1"/>
    <property type="molecule type" value="Genomic_DNA"/>
</dbReference>
<keyword evidence="2" id="KW-0328">Glycosyltransferase</keyword>
<evidence type="ECO:0000256" key="1">
    <source>
        <dbReference type="ARBA" id="ARBA00009481"/>
    </source>
</evidence>
<feature type="non-terminal residue" evidence="6">
    <location>
        <position position="566"/>
    </location>
</feature>
<proteinExistence type="inferred from homology"/>
<dbReference type="InterPro" id="IPR049438">
    <property type="entry name" value="TreT_GT1"/>
</dbReference>
<protein>
    <recommendedName>
        <fullName evidence="5">Trehalose synthase N-terminal domain-containing protein</fullName>
    </recommendedName>
</protein>
<name>A0AAN6F5H8_9PEZI</name>
<evidence type="ECO:0000256" key="2">
    <source>
        <dbReference type="ARBA" id="ARBA00022676"/>
    </source>
</evidence>
<dbReference type="Proteomes" id="UP001175353">
    <property type="component" value="Unassembled WGS sequence"/>
</dbReference>
<dbReference type="EMBL" id="JASUXU010000344">
    <property type="protein sequence ID" value="KAK0301601.1"/>
    <property type="molecule type" value="Genomic_DNA"/>
</dbReference>
<keyword evidence="9" id="KW-1185">Reference proteome</keyword>
<accession>A0AAN6F5H8</accession>
<evidence type="ECO:0000313" key="6">
    <source>
        <dbReference type="EMBL" id="KAK0301601.1"/>
    </source>
</evidence>
<evidence type="ECO:0000313" key="8">
    <source>
        <dbReference type="Proteomes" id="UP001168146"/>
    </source>
</evidence>
<evidence type="ECO:0000256" key="4">
    <source>
        <dbReference type="SAM" id="MobiDB-lite"/>
    </source>
</evidence>
<keyword evidence="3" id="KW-0808">Transferase</keyword>
<evidence type="ECO:0000256" key="3">
    <source>
        <dbReference type="ARBA" id="ARBA00022679"/>
    </source>
</evidence>
<evidence type="ECO:0000313" key="9">
    <source>
        <dbReference type="Proteomes" id="UP001175353"/>
    </source>
</evidence>
<dbReference type="Gene3D" id="3.40.50.2000">
    <property type="entry name" value="Glycogen Phosphorylase B"/>
    <property type="match status" value="1"/>
</dbReference>
<dbReference type="AlphaFoldDB" id="A0AAN6F5H8"/>